<dbReference type="PANTHER" id="PTHR48025">
    <property type="entry name" value="OS02G0815200 PROTEIN"/>
    <property type="match status" value="1"/>
</dbReference>
<protein>
    <recommendedName>
        <fullName evidence="5">RRM domain-containing protein</fullName>
    </recommendedName>
</protein>
<feature type="domain" description="RRM" evidence="5">
    <location>
        <begin position="183"/>
        <end position="263"/>
    </location>
</feature>
<evidence type="ECO:0000313" key="7">
    <source>
        <dbReference type="Proteomes" id="UP000682877"/>
    </source>
</evidence>
<dbReference type="Gene3D" id="3.30.70.330">
    <property type="match status" value="4"/>
</dbReference>
<accession>A0A8S2A037</accession>
<keyword evidence="1" id="KW-0677">Repeat</keyword>
<dbReference type="FunFam" id="3.30.70.330:FF:000003">
    <property type="entry name" value="Polyadenylate-binding protein"/>
    <property type="match status" value="1"/>
</dbReference>
<dbReference type="GO" id="GO:0005634">
    <property type="term" value="C:nucleus"/>
    <property type="evidence" value="ECO:0007669"/>
    <property type="project" value="TreeGrafter"/>
</dbReference>
<organism evidence="6 7">
    <name type="scientific">Arabidopsis arenosa</name>
    <name type="common">Sand rock-cress</name>
    <name type="synonym">Cardaminopsis arenosa</name>
    <dbReference type="NCBI Taxonomy" id="38785"/>
    <lineage>
        <taxon>Eukaryota</taxon>
        <taxon>Viridiplantae</taxon>
        <taxon>Streptophyta</taxon>
        <taxon>Embryophyta</taxon>
        <taxon>Tracheophyta</taxon>
        <taxon>Spermatophyta</taxon>
        <taxon>Magnoliopsida</taxon>
        <taxon>eudicotyledons</taxon>
        <taxon>Gunneridae</taxon>
        <taxon>Pentapetalae</taxon>
        <taxon>rosids</taxon>
        <taxon>malvids</taxon>
        <taxon>Brassicales</taxon>
        <taxon>Brassicaceae</taxon>
        <taxon>Camelineae</taxon>
        <taxon>Arabidopsis</taxon>
    </lineage>
</organism>
<dbReference type="AlphaFoldDB" id="A0A8S2A037"/>
<feature type="compositionally biased region" description="Polar residues" evidence="4">
    <location>
        <begin position="372"/>
        <end position="382"/>
    </location>
</feature>
<feature type="domain" description="RRM" evidence="5">
    <location>
        <begin position="286"/>
        <end position="375"/>
    </location>
</feature>
<name>A0A8S2A037_ARAAE</name>
<evidence type="ECO:0000313" key="6">
    <source>
        <dbReference type="EMBL" id="CAE5967828.1"/>
    </source>
</evidence>
<dbReference type="InterPro" id="IPR003954">
    <property type="entry name" value="RRM_euk-type"/>
</dbReference>
<dbReference type="PROSITE" id="PS50102">
    <property type="entry name" value="RRM"/>
    <property type="match status" value="4"/>
</dbReference>
<dbReference type="SMART" id="SM00361">
    <property type="entry name" value="RRM_1"/>
    <property type="match status" value="2"/>
</dbReference>
<evidence type="ECO:0000256" key="1">
    <source>
        <dbReference type="ARBA" id="ARBA00022737"/>
    </source>
</evidence>
<evidence type="ECO:0000256" key="3">
    <source>
        <dbReference type="PROSITE-ProRule" id="PRU00176"/>
    </source>
</evidence>
<gene>
    <name evidence="6" type="ORF">AARE701A_LOCUS7601</name>
</gene>
<reference evidence="6" key="1">
    <citation type="submission" date="2021-01" db="EMBL/GenBank/DDBJ databases">
        <authorList>
            <person name="Bezrukov I."/>
        </authorList>
    </citation>
    <scope>NUCLEOTIDE SEQUENCE</scope>
</reference>
<proteinExistence type="predicted"/>
<dbReference type="EMBL" id="LR999453">
    <property type="protein sequence ID" value="CAE5967828.1"/>
    <property type="molecule type" value="Genomic_DNA"/>
</dbReference>
<dbReference type="CDD" id="cd12380">
    <property type="entry name" value="RRM3_I_PABPs"/>
    <property type="match status" value="1"/>
</dbReference>
<evidence type="ECO:0000256" key="2">
    <source>
        <dbReference type="ARBA" id="ARBA00022884"/>
    </source>
</evidence>
<dbReference type="Proteomes" id="UP000682877">
    <property type="component" value="Chromosome 3"/>
</dbReference>
<evidence type="ECO:0000256" key="4">
    <source>
        <dbReference type="SAM" id="MobiDB-lite"/>
    </source>
</evidence>
<dbReference type="InterPro" id="IPR050502">
    <property type="entry name" value="Euk_RNA-bind_prot"/>
</dbReference>
<keyword evidence="7" id="KW-1185">Reference proteome</keyword>
<dbReference type="SMART" id="SM00360">
    <property type="entry name" value="RRM"/>
    <property type="match status" value="4"/>
</dbReference>
<dbReference type="InterPro" id="IPR035979">
    <property type="entry name" value="RBD_domain_sf"/>
</dbReference>
<feature type="domain" description="RRM" evidence="5">
    <location>
        <begin position="7"/>
        <end position="85"/>
    </location>
</feature>
<sequence length="722" mass="82413">MAEEGKTSLYVGDLEPSVTDYELFDAFSHASHVSSVRVCRDLTTRRSLGYGYVTFDYPQDAKRAMEMLNFTTLKGKIIRVMYYVHNPSLQKRGVGNIFIKNLEKSIDQEGLYHTFWCFGSILRFKLATDAFGESKGFGFVQYHTEESAHKAIEYMNGMLLNDTKVYVGPFLQRDSPSEKAMFTDIYVKNLSKSLTDEELNTTFKEFGPTTSCVIIRDGEVPQGKSKGFGFVNFENPEDAEKAVEALNGKKFEDKEWFVTKSKKKYQIESKVKQGLKQAINRSQGSNNLCVKKLDKRVTDEILKDFFSSYGTITSCKVMRDNSGVSKGSGFVSFLKPEEALKAMRNCLSFNPASPEVSLDDDPLPHPSLESGEASTSRNDASITSPTFNLSRELAHAFQTPSYHDVRSRVHVVVDPTQHHHQYIQPDIELLISQVLQPNKECVQEAIRHFKQTTLTHLVSTYFQHSENATRLCLNLYQNVHSARHHLYTPLLDLFNIFPSDSHATIDESLCNLAFDVFLKLDTFKNPFSSPESHSFQDTQLCFSQLKNNLDRRLRKSRSRVRLIHHATAGPLCSPYLPHSFKRKELTNICQLNAASKGTFVLNKDLDTIDRLVSRLHSGIEYDKHLIRLGLERGRDLHSIQEIVKQLRKNNLNLTHQLKDLEDHICLWFTNVNKARSLLLKEIHLPRTENKLKYPELYARGQRDGGEIYIEVELPVAGNRDSL</sequence>
<dbReference type="InterPro" id="IPR012677">
    <property type="entry name" value="Nucleotide-bd_a/b_plait_sf"/>
</dbReference>
<dbReference type="InterPro" id="IPR000504">
    <property type="entry name" value="RRM_dom"/>
</dbReference>
<feature type="region of interest" description="Disordered" evidence="4">
    <location>
        <begin position="353"/>
        <end position="382"/>
    </location>
</feature>
<evidence type="ECO:0000259" key="5">
    <source>
        <dbReference type="PROSITE" id="PS50102"/>
    </source>
</evidence>
<keyword evidence="2 3" id="KW-0694">RNA-binding</keyword>
<dbReference type="SUPFAM" id="SSF54928">
    <property type="entry name" value="RNA-binding domain, RBD"/>
    <property type="match status" value="2"/>
</dbReference>
<feature type="domain" description="RRM" evidence="5">
    <location>
        <begin position="95"/>
        <end position="167"/>
    </location>
</feature>
<dbReference type="Pfam" id="PF00076">
    <property type="entry name" value="RRM_1"/>
    <property type="match status" value="4"/>
</dbReference>
<dbReference type="GO" id="GO:0003729">
    <property type="term" value="F:mRNA binding"/>
    <property type="evidence" value="ECO:0007669"/>
    <property type="project" value="TreeGrafter"/>
</dbReference>
<dbReference type="CDD" id="cd12379">
    <property type="entry name" value="RRM2_I_PABPs"/>
    <property type="match status" value="1"/>
</dbReference>
<dbReference type="PANTHER" id="PTHR48025:SF1">
    <property type="entry name" value="RRM DOMAIN-CONTAINING PROTEIN"/>
    <property type="match status" value="1"/>
</dbReference>
<dbReference type="InterPro" id="IPR045305">
    <property type="entry name" value="RRM2_I_PABPs"/>
</dbReference>